<evidence type="ECO:0000256" key="1">
    <source>
        <dbReference type="SAM" id="MobiDB-lite"/>
    </source>
</evidence>
<dbReference type="OrthoDB" id="3540960at2"/>
<dbReference type="Proteomes" id="UP000265768">
    <property type="component" value="Unassembled WGS sequence"/>
</dbReference>
<dbReference type="EMBL" id="QZEY01000010">
    <property type="protein sequence ID" value="RJL30033.1"/>
    <property type="molecule type" value="Genomic_DNA"/>
</dbReference>
<dbReference type="Gene3D" id="3.30.1310.10">
    <property type="entry name" value="Nucleoid-associated protein YbaB-like domain"/>
    <property type="match status" value="1"/>
</dbReference>
<dbReference type="InterPro" id="IPR004401">
    <property type="entry name" value="YbaB/EbfC"/>
</dbReference>
<gene>
    <name evidence="2" type="ORF">D5H75_24145</name>
</gene>
<dbReference type="AlphaFoldDB" id="A0A3A4AVX8"/>
<sequence length="116" mass="12596">MTEEEELWARLDAMARAARDFEERVGEWGASEFTGTADEGRIVATVNAMGVLLRLDVHVLSKRRLDGVRLGDAVVEAVNAAEAAADEARRAMTHAFRPGGTSLGELLGEPEPDRYA</sequence>
<dbReference type="InterPro" id="IPR036894">
    <property type="entry name" value="YbaB-like_sf"/>
</dbReference>
<comment type="caution">
    <text evidence="2">The sequence shown here is derived from an EMBL/GenBank/DDBJ whole genome shotgun (WGS) entry which is preliminary data.</text>
</comment>
<reference evidence="2 3" key="1">
    <citation type="submission" date="2018-09" db="EMBL/GenBank/DDBJ databases">
        <title>YIM 75507 draft genome.</title>
        <authorList>
            <person name="Tang S."/>
            <person name="Feng Y."/>
        </authorList>
    </citation>
    <scope>NUCLEOTIDE SEQUENCE [LARGE SCALE GENOMIC DNA]</scope>
    <source>
        <strain evidence="2 3">YIM 75507</strain>
    </source>
</reference>
<evidence type="ECO:0000313" key="3">
    <source>
        <dbReference type="Proteomes" id="UP000265768"/>
    </source>
</evidence>
<evidence type="ECO:0008006" key="4">
    <source>
        <dbReference type="Google" id="ProtNLM"/>
    </source>
</evidence>
<dbReference type="SUPFAM" id="SSF82607">
    <property type="entry name" value="YbaB-like"/>
    <property type="match status" value="1"/>
</dbReference>
<dbReference type="Pfam" id="PF02575">
    <property type="entry name" value="YbaB_DNA_bd"/>
    <property type="match status" value="1"/>
</dbReference>
<organism evidence="2 3">
    <name type="scientific">Bailinhaonella thermotolerans</name>
    <dbReference type="NCBI Taxonomy" id="1070861"/>
    <lineage>
        <taxon>Bacteria</taxon>
        <taxon>Bacillati</taxon>
        <taxon>Actinomycetota</taxon>
        <taxon>Actinomycetes</taxon>
        <taxon>Streptosporangiales</taxon>
        <taxon>Streptosporangiaceae</taxon>
        <taxon>Bailinhaonella</taxon>
    </lineage>
</organism>
<dbReference type="RefSeq" id="WP_119928810.1">
    <property type="nucleotide sequence ID" value="NZ_QZEY01000010.1"/>
</dbReference>
<feature type="region of interest" description="Disordered" evidence="1">
    <location>
        <begin position="97"/>
        <end position="116"/>
    </location>
</feature>
<evidence type="ECO:0000313" key="2">
    <source>
        <dbReference type="EMBL" id="RJL30033.1"/>
    </source>
</evidence>
<name>A0A3A4AVX8_9ACTN</name>
<protein>
    <recommendedName>
        <fullName evidence="4">YbaB/EbfC family DNA-binding protein</fullName>
    </recommendedName>
</protein>
<accession>A0A3A4AVX8</accession>
<dbReference type="GO" id="GO:0003677">
    <property type="term" value="F:DNA binding"/>
    <property type="evidence" value="ECO:0007669"/>
    <property type="project" value="InterPro"/>
</dbReference>
<proteinExistence type="predicted"/>
<keyword evidence="3" id="KW-1185">Reference proteome</keyword>